<dbReference type="InterPro" id="IPR033891">
    <property type="entry name" value="TTC38"/>
</dbReference>
<keyword evidence="6" id="KW-1185">Reference proteome</keyword>
<evidence type="ECO:0000256" key="3">
    <source>
        <dbReference type="ARBA" id="ARBA00022737"/>
    </source>
</evidence>
<gene>
    <name evidence="5" type="ORF">CYMTET_42946</name>
</gene>
<dbReference type="Proteomes" id="UP001190700">
    <property type="component" value="Unassembled WGS sequence"/>
</dbReference>
<proteinExistence type="inferred from homology"/>
<keyword evidence="3" id="KW-0677">Repeat</keyword>
<evidence type="ECO:0000313" key="6">
    <source>
        <dbReference type="Proteomes" id="UP001190700"/>
    </source>
</evidence>
<dbReference type="Gene3D" id="1.25.40.10">
    <property type="entry name" value="Tetratricopeptide repeat domain"/>
    <property type="match status" value="1"/>
</dbReference>
<dbReference type="PANTHER" id="PTHR16263">
    <property type="entry name" value="TETRATRICOPEPTIDE REPEAT PROTEIN 38"/>
    <property type="match status" value="1"/>
</dbReference>
<organism evidence="5 6">
    <name type="scientific">Cymbomonas tetramitiformis</name>
    <dbReference type="NCBI Taxonomy" id="36881"/>
    <lineage>
        <taxon>Eukaryota</taxon>
        <taxon>Viridiplantae</taxon>
        <taxon>Chlorophyta</taxon>
        <taxon>Pyramimonadophyceae</taxon>
        <taxon>Pyramimonadales</taxon>
        <taxon>Pyramimonadaceae</taxon>
        <taxon>Cymbomonas</taxon>
    </lineage>
</organism>
<keyword evidence="4" id="KW-0802">TPR repeat</keyword>
<sequence>MDLEHPYVKAALSQQPLPQVPESTQIESEILRADSLWAAGDSAGALKTLCELEMLQPWKEERHDLYSRGIRALAVGDLPSAYQAFESAARENGQDVFAAERAVNIAFWMACAGKMLAAGGLLCEVVNSKPFAGGVLAFAQHMNGDSVSAEQTARRAIELGFKDPWTLHAVAHALYSLGRSAECAGWLRQHRPDVAECSTFMRTHMEFHLALCLLDVSDAAGIAELLNGPLWGALPPTERDDYWAATGVLAVLWKAELREVVVKGPSTLPEITLQHLTGADVTKSMVFSLCILRFKLKGGDWLARILNAAEDTQNPVFAAVAKAVQAAYAGDGWAQAAALIAPFVERLSELGASPEQREVVEEFAVLTLKRGGYAAEIKRWLSKHHRAGVGFYDQLK</sequence>
<dbReference type="EMBL" id="LGRX02028861">
    <property type="protein sequence ID" value="KAK3247558.1"/>
    <property type="molecule type" value="Genomic_DNA"/>
</dbReference>
<evidence type="ECO:0000256" key="1">
    <source>
        <dbReference type="ARBA" id="ARBA00005857"/>
    </source>
</evidence>
<name>A0AAE0C387_9CHLO</name>
<evidence type="ECO:0000313" key="5">
    <source>
        <dbReference type="EMBL" id="KAK3247558.1"/>
    </source>
</evidence>
<dbReference type="InterPro" id="IPR011990">
    <property type="entry name" value="TPR-like_helical_dom_sf"/>
</dbReference>
<comment type="similarity">
    <text evidence="1">Belongs to the TTC38 family.</text>
</comment>
<dbReference type="AlphaFoldDB" id="A0AAE0C387"/>
<reference evidence="5 6" key="1">
    <citation type="journal article" date="2015" name="Genome Biol. Evol.">
        <title>Comparative Genomics of a Bacterivorous Green Alga Reveals Evolutionary Causalities and Consequences of Phago-Mixotrophic Mode of Nutrition.</title>
        <authorList>
            <person name="Burns J.A."/>
            <person name="Paasch A."/>
            <person name="Narechania A."/>
            <person name="Kim E."/>
        </authorList>
    </citation>
    <scope>NUCLEOTIDE SEQUENCE [LARGE SCALE GENOMIC DNA]</scope>
    <source>
        <strain evidence="5 6">PLY_AMNH</strain>
    </source>
</reference>
<dbReference type="PANTHER" id="PTHR16263:SF4">
    <property type="entry name" value="TETRATRICOPEPTIDE REPEAT PROTEIN 38"/>
    <property type="match status" value="1"/>
</dbReference>
<protein>
    <recommendedName>
        <fullName evidence="2">Tetratricopeptide repeat protein 38</fullName>
    </recommendedName>
</protein>
<evidence type="ECO:0000256" key="4">
    <source>
        <dbReference type="ARBA" id="ARBA00022803"/>
    </source>
</evidence>
<evidence type="ECO:0000256" key="2">
    <source>
        <dbReference type="ARBA" id="ARBA00019992"/>
    </source>
</evidence>
<dbReference type="SUPFAM" id="SSF48452">
    <property type="entry name" value="TPR-like"/>
    <property type="match status" value="1"/>
</dbReference>
<comment type="caution">
    <text evidence="5">The sequence shown here is derived from an EMBL/GenBank/DDBJ whole genome shotgun (WGS) entry which is preliminary data.</text>
</comment>
<accession>A0AAE0C387</accession>